<keyword evidence="3" id="KW-1185">Reference proteome</keyword>
<dbReference type="EMBL" id="BAABHF010000062">
    <property type="protein sequence ID" value="GAA4519357.1"/>
    <property type="molecule type" value="Genomic_DNA"/>
</dbReference>
<accession>A0ABP8R674</accession>
<comment type="caution">
    <text evidence="2">The sequence shown here is derived from an EMBL/GenBank/DDBJ whole genome shotgun (WGS) entry which is preliminary data.</text>
</comment>
<evidence type="ECO:0000313" key="2">
    <source>
        <dbReference type="EMBL" id="GAA4519357.1"/>
    </source>
</evidence>
<gene>
    <name evidence="2" type="ORF">GCM10023191_094780</name>
</gene>
<organism evidence="2 3">
    <name type="scientific">Actinoallomurus oryzae</name>
    <dbReference type="NCBI Taxonomy" id="502180"/>
    <lineage>
        <taxon>Bacteria</taxon>
        <taxon>Bacillati</taxon>
        <taxon>Actinomycetota</taxon>
        <taxon>Actinomycetes</taxon>
        <taxon>Streptosporangiales</taxon>
        <taxon>Thermomonosporaceae</taxon>
        <taxon>Actinoallomurus</taxon>
    </lineage>
</organism>
<protein>
    <submittedName>
        <fullName evidence="2">DUF4253 domain-containing protein</fullName>
    </submittedName>
</protein>
<feature type="domain" description="DUF4253" evidence="1">
    <location>
        <begin position="167"/>
        <end position="270"/>
    </location>
</feature>
<dbReference type="Pfam" id="PF14062">
    <property type="entry name" value="DUF4253"/>
    <property type="match status" value="1"/>
</dbReference>
<sequence length="270" mass="29863">MLALMASSDTGPFLLPPGLPVGQYMPSCSPLFWISDAPVSEPVTWWSRCQKQVDSTNLRPVLCPWPSHPRRPKVPPAISEVQLEAELEASWRSYRAMQLRWQTGASDAYVPDDVEPFEDDPGPPYGQWPGLAPETQGPSALAPEEAARLALEELMADPYGDGQGSHLALVPAGRSADIPVAMGWDADVPLEQLCWMLRSWEDRFGACVVVFQGSSIFISVTRPPRTLEHATHIALEHVLTGADNINDGTTPFPRYAASLIDAHLWHFWWD</sequence>
<dbReference type="InterPro" id="IPR025349">
    <property type="entry name" value="DUF4253"/>
</dbReference>
<evidence type="ECO:0000259" key="1">
    <source>
        <dbReference type="Pfam" id="PF14062"/>
    </source>
</evidence>
<evidence type="ECO:0000313" key="3">
    <source>
        <dbReference type="Proteomes" id="UP001500503"/>
    </source>
</evidence>
<reference evidence="3" key="1">
    <citation type="journal article" date="2019" name="Int. J. Syst. Evol. Microbiol.">
        <title>The Global Catalogue of Microorganisms (GCM) 10K type strain sequencing project: providing services to taxonomists for standard genome sequencing and annotation.</title>
        <authorList>
            <consortium name="The Broad Institute Genomics Platform"/>
            <consortium name="The Broad Institute Genome Sequencing Center for Infectious Disease"/>
            <person name="Wu L."/>
            <person name="Ma J."/>
        </authorList>
    </citation>
    <scope>NUCLEOTIDE SEQUENCE [LARGE SCALE GENOMIC DNA]</scope>
    <source>
        <strain evidence="3">JCM 17933</strain>
    </source>
</reference>
<dbReference type="Proteomes" id="UP001500503">
    <property type="component" value="Unassembled WGS sequence"/>
</dbReference>
<proteinExistence type="predicted"/>
<name>A0ABP8R674_9ACTN</name>